<feature type="transmembrane region" description="Helical" evidence="1">
    <location>
        <begin position="182"/>
        <end position="204"/>
    </location>
</feature>
<evidence type="ECO:0000256" key="1">
    <source>
        <dbReference type="SAM" id="Phobius"/>
    </source>
</evidence>
<evidence type="ECO:0000313" key="2">
    <source>
        <dbReference type="EMBL" id="CAH1427280.1"/>
    </source>
</evidence>
<dbReference type="Proteomes" id="UP001157418">
    <property type="component" value="Unassembled WGS sequence"/>
</dbReference>
<dbReference type="EMBL" id="CAKMRJ010002223">
    <property type="protein sequence ID" value="CAH1427280.1"/>
    <property type="molecule type" value="Genomic_DNA"/>
</dbReference>
<keyword evidence="1" id="KW-1133">Transmembrane helix</keyword>
<dbReference type="AlphaFoldDB" id="A0AAU9MLV7"/>
<evidence type="ECO:0000313" key="3">
    <source>
        <dbReference type="Proteomes" id="UP001157418"/>
    </source>
</evidence>
<keyword evidence="1" id="KW-0812">Transmembrane</keyword>
<reference evidence="2 3" key="1">
    <citation type="submission" date="2022-01" db="EMBL/GenBank/DDBJ databases">
        <authorList>
            <person name="Xiong W."/>
            <person name="Schranz E."/>
        </authorList>
    </citation>
    <scope>NUCLEOTIDE SEQUENCE [LARGE SCALE GENOMIC DNA]</scope>
</reference>
<proteinExistence type="predicted"/>
<name>A0AAU9MLV7_9ASTR</name>
<gene>
    <name evidence="2" type="ORF">LVIROSA_LOCUS14304</name>
</gene>
<comment type="caution">
    <text evidence="2">The sequence shown here is derived from an EMBL/GenBank/DDBJ whole genome shotgun (WGS) entry which is preliminary data.</text>
</comment>
<organism evidence="2 3">
    <name type="scientific">Lactuca virosa</name>
    <dbReference type="NCBI Taxonomy" id="75947"/>
    <lineage>
        <taxon>Eukaryota</taxon>
        <taxon>Viridiplantae</taxon>
        <taxon>Streptophyta</taxon>
        <taxon>Embryophyta</taxon>
        <taxon>Tracheophyta</taxon>
        <taxon>Spermatophyta</taxon>
        <taxon>Magnoliopsida</taxon>
        <taxon>eudicotyledons</taxon>
        <taxon>Gunneridae</taxon>
        <taxon>Pentapetalae</taxon>
        <taxon>asterids</taxon>
        <taxon>campanulids</taxon>
        <taxon>Asterales</taxon>
        <taxon>Asteraceae</taxon>
        <taxon>Cichorioideae</taxon>
        <taxon>Cichorieae</taxon>
        <taxon>Lactucinae</taxon>
        <taxon>Lactuca</taxon>
    </lineage>
</organism>
<accession>A0AAU9MLV7</accession>
<protein>
    <submittedName>
        <fullName evidence="2">Uncharacterized protein</fullName>
    </submittedName>
</protein>
<keyword evidence="1" id="KW-0472">Membrane</keyword>
<sequence>MPIDVEIVVASSPPSPICCVSPPLCSPVLHKPYTPPPRSLNPSVITHYACRQATSIEWINLLNRSILNWTIQTHTYTPFDVVASDDNNQDNLSDSLEFRCQSHNVITFLPQQRHRSMIKYDFGFGILGKSNFLVYFTIRWCFFLILSSFELESQVDRMPILWCNSRPVSFNFGNTNVSNNGVYSYSLMDIVNLYSGLLVLIASIH</sequence>
<keyword evidence="3" id="KW-1185">Reference proteome</keyword>
<feature type="transmembrane region" description="Helical" evidence="1">
    <location>
        <begin position="132"/>
        <end position="149"/>
    </location>
</feature>